<dbReference type="Gene3D" id="3.40.50.1820">
    <property type="entry name" value="alpha/beta hydrolase"/>
    <property type="match status" value="1"/>
</dbReference>
<sequence>MTEVLSLLPGWSCSPTALQPLADCLRPALEVRLEALPLSANPANWLDELDERLPRGGWLGGWSLGGMLAAQLAARRGGDCPGLVTVASNACFSSREDWPEAMPLATFEAFRESFQQDPAGTLKRFTVLCSRGGSAPRQSAQRLQALQHGWSPEALAAGLCLLAELDGRDALRQYAGPQLHLFGADDALVPQGGAASLQALLPQAQIEMIAAGHALPLETPELLSERIRAFILAETKRQRALGVRP</sequence>
<name>A0A4Q9RFU2_9GAMM</name>
<protein>
    <submittedName>
        <fullName evidence="2">Transporter</fullName>
    </submittedName>
</protein>
<reference evidence="2 3" key="1">
    <citation type="submission" date="2018-06" db="EMBL/GenBank/DDBJ databases">
        <title>Three novel Pseudomonas species isolated from symptomatic oak.</title>
        <authorList>
            <person name="Bueno-Gonzalez V."/>
            <person name="Brady C."/>
        </authorList>
    </citation>
    <scope>NUCLEOTIDE SEQUENCE [LARGE SCALE GENOMIC DNA]</scope>
    <source>
        <strain evidence="2 3">P17C</strain>
    </source>
</reference>
<dbReference type="SUPFAM" id="SSF53474">
    <property type="entry name" value="alpha/beta-Hydrolases"/>
    <property type="match status" value="1"/>
</dbReference>
<accession>A0A4Q9RFU2</accession>
<dbReference type="InterPro" id="IPR029058">
    <property type="entry name" value="AB_hydrolase_fold"/>
</dbReference>
<organism evidence="2 3">
    <name type="scientific">Stutzerimonas kirkiae</name>
    <dbReference type="NCBI Taxonomy" id="2211392"/>
    <lineage>
        <taxon>Bacteria</taxon>
        <taxon>Pseudomonadati</taxon>
        <taxon>Pseudomonadota</taxon>
        <taxon>Gammaproteobacteria</taxon>
        <taxon>Pseudomonadales</taxon>
        <taxon>Pseudomonadaceae</taxon>
        <taxon>Stutzerimonas</taxon>
    </lineage>
</organism>
<comment type="caution">
    <text evidence="2">The sequence shown here is derived from an EMBL/GenBank/DDBJ whole genome shotgun (WGS) entry which is preliminary data.</text>
</comment>
<evidence type="ECO:0000259" key="1">
    <source>
        <dbReference type="Pfam" id="PF00561"/>
    </source>
</evidence>
<dbReference type="RefSeq" id="WP_131182758.1">
    <property type="nucleotide sequence ID" value="NZ_QJUO01000001.1"/>
</dbReference>
<dbReference type="EMBL" id="QJUP01000002">
    <property type="protein sequence ID" value="TBU99383.1"/>
    <property type="molecule type" value="Genomic_DNA"/>
</dbReference>
<dbReference type="Proteomes" id="UP000292639">
    <property type="component" value="Unassembled WGS sequence"/>
</dbReference>
<keyword evidence="3" id="KW-1185">Reference proteome</keyword>
<dbReference type="Pfam" id="PF00561">
    <property type="entry name" value="Abhydrolase_1"/>
    <property type="match status" value="1"/>
</dbReference>
<dbReference type="AlphaFoldDB" id="A0A4Q9RFU2"/>
<dbReference type="InterPro" id="IPR000073">
    <property type="entry name" value="AB_hydrolase_1"/>
</dbReference>
<evidence type="ECO:0000313" key="2">
    <source>
        <dbReference type="EMBL" id="TBU99383.1"/>
    </source>
</evidence>
<gene>
    <name evidence="2" type="ORF">DNJ96_03380</name>
</gene>
<evidence type="ECO:0000313" key="3">
    <source>
        <dbReference type="Proteomes" id="UP000292639"/>
    </source>
</evidence>
<proteinExistence type="predicted"/>
<dbReference type="OrthoDB" id="9780744at2"/>
<feature type="domain" description="AB hydrolase-1" evidence="1">
    <location>
        <begin position="44"/>
        <end position="218"/>
    </location>
</feature>